<dbReference type="Pfam" id="PF25967">
    <property type="entry name" value="RND-MFP_C"/>
    <property type="match status" value="1"/>
</dbReference>
<reference evidence="8" key="1">
    <citation type="submission" date="2022-09" db="EMBL/GenBank/DDBJ databases">
        <title>Intensive care unit water sources are persistently colonized with multi-drug resistant bacteria and are the site of extensive horizontal gene transfer of antibiotic resistance genes.</title>
        <authorList>
            <person name="Diorio-Toth L."/>
        </authorList>
    </citation>
    <scope>NUCLEOTIDE SEQUENCE</scope>
    <source>
        <strain evidence="8">GD03832</strain>
    </source>
</reference>
<dbReference type="Gene3D" id="2.40.30.170">
    <property type="match status" value="1"/>
</dbReference>
<keyword evidence="3" id="KW-0813">Transport</keyword>
<feature type="domain" description="Multidrug resistance protein MdtA-like barrel-sandwich hybrid" evidence="6">
    <location>
        <begin position="73"/>
        <end position="199"/>
    </location>
</feature>
<evidence type="ECO:0000256" key="4">
    <source>
        <dbReference type="SAM" id="Coils"/>
    </source>
</evidence>
<dbReference type="Gene3D" id="2.40.50.100">
    <property type="match status" value="1"/>
</dbReference>
<dbReference type="PANTHER" id="PTHR30469">
    <property type="entry name" value="MULTIDRUG RESISTANCE PROTEIN MDTA"/>
    <property type="match status" value="1"/>
</dbReference>
<sequence>MYFSLNFTTRALACALTVATLAACTQPAATKAQAPKPVKVEVVGTSDAAKSSENFVGTLRARQRSDLGFETPGRLVAIAVEVGDRVRAGQVLARLDESPARWRVDKAIADRDAAAAALHERSVQLKQQEMLANDKIISATALQSARAAHQQARSQLEAADAALATARRELNLTKITAPYDGEVVGRQAQPHSDVASGQTVLQIQAGRDLEVVAMFPDAVASTLDVGSKAQGRSGQNTFPLVLEYLSSRSDSGSLVQAIYRVQPTVGSKASAGLRSGGVVSVELPRAASQAAAITLPVSAILPVEQSSKAHVYVLDSDDKLELREIKTSGRLQPQGRMGIDEGLAKGERVVIAGTAFLHKGQQVAVHVPQTVLKGGQP</sequence>
<evidence type="ECO:0000313" key="8">
    <source>
        <dbReference type="EMBL" id="MDH1334613.1"/>
    </source>
</evidence>
<dbReference type="Pfam" id="PF25917">
    <property type="entry name" value="BSH_RND"/>
    <property type="match status" value="1"/>
</dbReference>
<dbReference type="GO" id="GO:1990281">
    <property type="term" value="C:efflux pump complex"/>
    <property type="evidence" value="ECO:0007669"/>
    <property type="project" value="TreeGrafter"/>
</dbReference>
<accession>A0AA42Q4K2</accession>
<dbReference type="EMBL" id="JAOCEK010000007">
    <property type="protein sequence ID" value="MDH1334613.1"/>
    <property type="molecule type" value="Genomic_DNA"/>
</dbReference>
<evidence type="ECO:0000259" key="6">
    <source>
        <dbReference type="Pfam" id="PF25917"/>
    </source>
</evidence>
<protein>
    <submittedName>
        <fullName evidence="8">Efflux RND transporter periplasmic adaptor subunit</fullName>
    </submittedName>
</protein>
<dbReference type="SUPFAM" id="SSF111369">
    <property type="entry name" value="HlyD-like secretion proteins"/>
    <property type="match status" value="1"/>
</dbReference>
<name>A0AA42Q4K2_9BURK</name>
<comment type="caution">
    <text evidence="8">The sequence shown here is derived from an EMBL/GenBank/DDBJ whole genome shotgun (WGS) entry which is preliminary data.</text>
</comment>
<dbReference type="InterPro" id="IPR006143">
    <property type="entry name" value="RND_pump_MFP"/>
</dbReference>
<evidence type="ECO:0000256" key="3">
    <source>
        <dbReference type="ARBA" id="ARBA00022448"/>
    </source>
</evidence>
<dbReference type="InterPro" id="IPR058627">
    <property type="entry name" value="MdtA-like_C"/>
</dbReference>
<dbReference type="InterPro" id="IPR058625">
    <property type="entry name" value="MdtA-like_BSH"/>
</dbReference>
<feature type="coiled-coil region" evidence="4">
    <location>
        <begin position="142"/>
        <end position="169"/>
    </location>
</feature>
<evidence type="ECO:0000256" key="2">
    <source>
        <dbReference type="ARBA" id="ARBA00009477"/>
    </source>
</evidence>
<dbReference type="NCBIfam" id="TIGR01730">
    <property type="entry name" value="RND_mfp"/>
    <property type="match status" value="1"/>
</dbReference>
<evidence type="ECO:0000259" key="7">
    <source>
        <dbReference type="Pfam" id="PF25967"/>
    </source>
</evidence>
<proteinExistence type="inferred from homology"/>
<dbReference type="AlphaFoldDB" id="A0AA42Q4K2"/>
<dbReference type="Proteomes" id="UP001161065">
    <property type="component" value="Unassembled WGS sequence"/>
</dbReference>
<dbReference type="GO" id="GO:0015562">
    <property type="term" value="F:efflux transmembrane transporter activity"/>
    <property type="evidence" value="ECO:0007669"/>
    <property type="project" value="TreeGrafter"/>
</dbReference>
<gene>
    <name evidence="8" type="ORF">N5D63_10750</name>
</gene>
<comment type="subcellular location">
    <subcellularLocation>
        <location evidence="1">Cell envelope</location>
    </subcellularLocation>
</comment>
<organism evidence="8 9">
    <name type="scientific">Comamonas thiooxydans</name>
    <dbReference type="NCBI Taxonomy" id="363952"/>
    <lineage>
        <taxon>Bacteria</taxon>
        <taxon>Pseudomonadati</taxon>
        <taxon>Pseudomonadota</taxon>
        <taxon>Betaproteobacteria</taxon>
        <taxon>Burkholderiales</taxon>
        <taxon>Comamonadaceae</taxon>
        <taxon>Comamonas</taxon>
    </lineage>
</organism>
<evidence type="ECO:0000256" key="1">
    <source>
        <dbReference type="ARBA" id="ARBA00004196"/>
    </source>
</evidence>
<keyword evidence="4" id="KW-0175">Coiled coil</keyword>
<evidence type="ECO:0000313" key="9">
    <source>
        <dbReference type="Proteomes" id="UP001161065"/>
    </source>
</evidence>
<comment type="similarity">
    <text evidence="2">Belongs to the membrane fusion protein (MFP) (TC 8.A.1) family.</text>
</comment>
<dbReference type="Gene3D" id="2.40.420.20">
    <property type="match status" value="1"/>
</dbReference>
<keyword evidence="5" id="KW-0732">Signal</keyword>
<dbReference type="Gene3D" id="1.10.287.470">
    <property type="entry name" value="Helix hairpin bin"/>
    <property type="match status" value="1"/>
</dbReference>
<dbReference type="RefSeq" id="WP_280008179.1">
    <property type="nucleotide sequence ID" value="NZ_JAOCEK010000007.1"/>
</dbReference>
<feature type="domain" description="Multidrug resistance protein MdtA-like C-terminal permuted SH3" evidence="7">
    <location>
        <begin position="292"/>
        <end position="353"/>
    </location>
</feature>
<feature type="chain" id="PRO_5041213121" evidence="5">
    <location>
        <begin position="23"/>
        <end position="377"/>
    </location>
</feature>
<feature type="signal peptide" evidence="5">
    <location>
        <begin position="1"/>
        <end position="22"/>
    </location>
</feature>
<evidence type="ECO:0000256" key="5">
    <source>
        <dbReference type="SAM" id="SignalP"/>
    </source>
</evidence>